<evidence type="ECO:0000313" key="4">
    <source>
        <dbReference type="Proteomes" id="UP000053424"/>
    </source>
</evidence>
<dbReference type="Proteomes" id="UP000053424">
    <property type="component" value="Unassembled WGS sequence"/>
</dbReference>
<dbReference type="Pfam" id="PF17667">
    <property type="entry name" value="Pkinase_fungal"/>
    <property type="match status" value="1"/>
</dbReference>
<sequence>MPDAAERQSVVDARTANFKNIQIVAHELKSRERCSFITMLKALMLRQIMMEDSVTDEEESTLATAGVKRKRSSASFPPSKKIKTDEPLSPLVLKEAQYERLSLFWYDSQGCIEADTINIIEELPLLVLMIWIFEDFPLGMWGYTPIDVWAEDENKTKVHYCRNEKPMASFQIINRRTFTADAIRIPAQTATPPTTATFTTTPSGQEHELPDQALFLKSSWSETRWLKEPEVVKIAYERARKYLGTEARSVTEHLPVIVNFQELAYTSTEIIRHLVKSTTTDGFRIQLWMLSMKLLPIHSLEPIDFWTAYWHTLCCHALLWRIGIAHGDVSLHSLMHKASNKYGVLNDFDVASVMDPGARNPNRQGLERTGTLPFMALELLRADGFEGKVPRRYEHELESFSWILVWVSRCVHNGQESRRPHHLEEWLGRNNVCRIKVEFIENQDWDPMSPDYGCLHQLLKTWVTENYQRLFRKRQSTQVAGDEKTDKEHLQALVALCMKCAEKDPFVAVPIDIGWIDGLADLNYPAAGHLPTFRPASSMAEAQIPLQRSGDGP</sequence>
<accession>A0A0C3BJ35</accession>
<feature type="region of interest" description="Disordered" evidence="1">
    <location>
        <begin position="61"/>
        <end position="82"/>
    </location>
</feature>
<feature type="domain" description="Fungal-type protein kinase" evidence="2">
    <location>
        <begin position="316"/>
        <end position="407"/>
    </location>
</feature>
<reference evidence="3 4" key="1">
    <citation type="submission" date="2014-04" db="EMBL/GenBank/DDBJ databases">
        <authorList>
            <consortium name="DOE Joint Genome Institute"/>
            <person name="Kuo A."/>
            <person name="Gay G."/>
            <person name="Dore J."/>
            <person name="Kohler A."/>
            <person name="Nagy L.G."/>
            <person name="Floudas D."/>
            <person name="Copeland A."/>
            <person name="Barry K.W."/>
            <person name="Cichocki N."/>
            <person name="Veneault-Fourrey C."/>
            <person name="LaButti K."/>
            <person name="Lindquist E.A."/>
            <person name="Lipzen A."/>
            <person name="Lundell T."/>
            <person name="Morin E."/>
            <person name="Murat C."/>
            <person name="Sun H."/>
            <person name="Tunlid A."/>
            <person name="Henrissat B."/>
            <person name="Grigoriev I.V."/>
            <person name="Hibbett D.S."/>
            <person name="Martin F."/>
            <person name="Nordberg H.P."/>
            <person name="Cantor M.N."/>
            <person name="Hua S.X."/>
        </authorList>
    </citation>
    <scope>NUCLEOTIDE SEQUENCE [LARGE SCALE GENOMIC DNA]</scope>
    <source>
        <strain evidence="4">h7</strain>
    </source>
</reference>
<dbReference type="HOGENOM" id="CLU_492612_0_0_1"/>
<name>A0A0C3BJ35_HEBCY</name>
<dbReference type="SUPFAM" id="SSF56112">
    <property type="entry name" value="Protein kinase-like (PK-like)"/>
    <property type="match status" value="1"/>
</dbReference>
<reference evidence="4" key="2">
    <citation type="submission" date="2015-01" db="EMBL/GenBank/DDBJ databases">
        <title>Evolutionary Origins and Diversification of the Mycorrhizal Mutualists.</title>
        <authorList>
            <consortium name="DOE Joint Genome Institute"/>
            <consortium name="Mycorrhizal Genomics Consortium"/>
            <person name="Kohler A."/>
            <person name="Kuo A."/>
            <person name="Nagy L.G."/>
            <person name="Floudas D."/>
            <person name="Copeland A."/>
            <person name="Barry K.W."/>
            <person name="Cichocki N."/>
            <person name="Veneault-Fourrey C."/>
            <person name="LaButti K."/>
            <person name="Lindquist E.A."/>
            <person name="Lipzen A."/>
            <person name="Lundell T."/>
            <person name="Morin E."/>
            <person name="Murat C."/>
            <person name="Riley R."/>
            <person name="Ohm R."/>
            <person name="Sun H."/>
            <person name="Tunlid A."/>
            <person name="Henrissat B."/>
            <person name="Grigoriev I.V."/>
            <person name="Hibbett D.S."/>
            <person name="Martin F."/>
        </authorList>
    </citation>
    <scope>NUCLEOTIDE SEQUENCE [LARGE SCALE GENOMIC DNA]</scope>
    <source>
        <strain evidence="4">h7</strain>
    </source>
</reference>
<dbReference type="InterPro" id="IPR011009">
    <property type="entry name" value="Kinase-like_dom_sf"/>
</dbReference>
<dbReference type="AlphaFoldDB" id="A0A0C3BJ35"/>
<organism evidence="3 4">
    <name type="scientific">Hebeloma cylindrosporum</name>
    <dbReference type="NCBI Taxonomy" id="76867"/>
    <lineage>
        <taxon>Eukaryota</taxon>
        <taxon>Fungi</taxon>
        <taxon>Dikarya</taxon>
        <taxon>Basidiomycota</taxon>
        <taxon>Agaricomycotina</taxon>
        <taxon>Agaricomycetes</taxon>
        <taxon>Agaricomycetidae</taxon>
        <taxon>Agaricales</taxon>
        <taxon>Agaricineae</taxon>
        <taxon>Hymenogastraceae</taxon>
        <taxon>Hebeloma</taxon>
    </lineage>
</organism>
<evidence type="ECO:0000259" key="2">
    <source>
        <dbReference type="Pfam" id="PF17667"/>
    </source>
</evidence>
<gene>
    <name evidence="3" type="ORF">M413DRAFT_31540</name>
</gene>
<dbReference type="InterPro" id="IPR040976">
    <property type="entry name" value="Pkinase_fungal"/>
</dbReference>
<keyword evidence="4" id="KW-1185">Reference proteome</keyword>
<dbReference type="PANTHER" id="PTHR38248:SF2">
    <property type="entry name" value="FUNK1 11"/>
    <property type="match status" value="1"/>
</dbReference>
<dbReference type="EMBL" id="KN831803">
    <property type="protein sequence ID" value="KIM36710.1"/>
    <property type="molecule type" value="Genomic_DNA"/>
</dbReference>
<protein>
    <recommendedName>
        <fullName evidence="2">Fungal-type protein kinase domain-containing protein</fullName>
    </recommendedName>
</protein>
<evidence type="ECO:0000256" key="1">
    <source>
        <dbReference type="SAM" id="MobiDB-lite"/>
    </source>
</evidence>
<proteinExistence type="predicted"/>
<evidence type="ECO:0000313" key="3">
    <source>
        <dbReference type="EMBL" id="KIM36710.1"/>
    </source>
</evidence>
<dbReference type="PANTHER" id="PTHR38248">
    <property type="entry name" value="FUNK1 6"/>
    <property type="match status" value="1"/>
</dbReference>
<dbReference type="OrthoDB" id="5569250at2759"/>